<feature type="transmembrane region" description="Helical" evidence="1">
    <location>
        <begin position="29"/>
        <end position="51"/>
    </location>
</feature>
<feature type="transmembrane region" description="Helical" evidence="1">
    <location>
        <begin position="57"/>
        <end position="77"/>
    </location>
</feature>
<feature type="transmembrane region" description="Helical" evidence="1">
    <location>
        <begin position="89"/>
        <end position="110"/>
    </location>
</feature>
<evidence type="ECO:0000313" key="3">
    <source>
        <dbReference type="Proteomes" id="UP000652763"/>
    </source>
</evidence>
<proteinExistence type="predicted"/>
<comment type="caution">
    <text evidence="2">The sequence shown here is derived from an EMBL/GenBank/DDBJ whole genome shotgun (WGS) entry which is preliminary data.</text>
</comment>
<organism evidence="2 3">
    <name type="scientific">Arthrobacter pullicola</name>
    <dbReference type="NCBI Taxonomy" id="2762224"/>
    <lineage>
        <taxon>Bacteria</taxon>
        <taxon>Bacillati</taxon>
        <taxon>Actinomycetota</taxon>
        <taxon>Actinomycetes</taxon>
        <taxon>Micrococcales</taxon>
        <taxon>Micrococcaceae</taxon>
        <taxon>Arthrobacter</taxon>
    </lineage>
</organism>
<evidence type="ECO:0000256" key="1">
    <source>
        <dbReference type="SAM" id="Phobius"/>
    </source>
</evidence>
<keyword evidence="1" id="KW-0472">Membrane</keyword>
<dbReference type="Proteomes" id="UP000652763">
    <property type="component" value="Unassembled WGS sequence"/>
</dbReference>
<evidence type="ECO:0000313" key="2">
    <source>
        <dbReference type="EMBL" id="MBD8044288.1"/>
    </source>
</evidence>
<keyword evidence="1" id="KW-1133">Transmembrane helix</keyword>
<keyword evidence="1" id="KW-0812">Transmembrane</keyword>
<accession>A0ABR8YJR1</accession>
<protein>
    <recommendedName>
        <fullName evidence="4">ATP synthase protein I</fullName>
    </recommendedName>
</protein>
<reference evidence="2 3" key="1">
    <citation type="submission" date="2020-08" db="EMBL/GenBank/DDBJ databases">
        <title>A Genomic Blueprint of the Chicken Gut Microbiome.</title>
        <authorList>
            <person name="Gilroy R."/>
            <person name="Ravi A."/>
            <person name="Getino M."/>
            <person name="Pursley I."/>
            <person name="Horton D.L."/>
            <person name="Alikhan N.-F."/>
            <person name="Baker D."/>
            <person name="Gharbi K."/>
            <person name="Hall N."/>
            <person name="Watson M."/>
            <person name="Adriaenssens E.M."/>
            <person name="Foster-Nyarko E."/>
            <person name="Jarju S."/>
            <person name="Secka A."/>
            <person name="Antonio M."/>
            <person name="Oren A."/>
            <person name="Chaudhuri R."/>
            <person name="La Ragione R.M."/>
            <person name="Hildebrand F."/>
            <person name="Pallen M.J."/>
        </authorList>
    </citation>
    <scope>NUCLEOTIDE SEQUENCE [LARGE SCALE GENOMIC DNA]</scope>
    <source>
        <strain evidence="2 3">Sa2BUA2</strain>
    </source>
</reference>
<dbReference type="RefSeq" id="WP_191747167.1">
    <property type="nucleotide sequence ID" value="NZ_JACSQC010000004.1"/>
</dbReference>
<name>A0ABR8YJR1_9MICC</name>
<gene>
    <name evidence="2" type="ORF">H9638_10770</name>
</gene>
<keyword evidence="3" id="KW-1185">Reference proteome</keyword>
<sequence length="163" mass="16863">MSPEDGPRASRLSVSGPTTAPWLDILKTCLLWTALPAAAAAVFSLLGPGIAGAASVAAGWAMIALFFGISLLVGHVVGRSNPSGAIGMFAVTYAIKVVGFAAILLIFGVPEWLERPWFAFTALGAVVMWQAAEIFAYSRTRQLIFSEAPNGPDNSVKGAPGGS</sequence>
<evidence type="ECO:0008006" key="4">
    <source>
        <dbReference type="Google" id="ProtNLM"/>
    </source>
</evidence>
<feature type="transmembrane region" description="Helical" evidence="1">
    <location>
        <begin position="116"/>
        <end position="137"/>
    </location>
</feature>
<dbReference type="EMBL" id="JACSQC010000004">
    <property type="protein sequence ID" value="MBD8044288.1"/>
    <property type="molecule type" value="Genomic_DNA"/>
</dbReference>